<evidence type="ECO:0000313" key="4">
    <source>
        <dbReference type="Proteomes" id="UP001164286"/>
    </source>
</evidence>
<dbReference type="InterPro" id="IPR004045">
    <property type="entry name" value="Glutathione_S-Trfase_N"/>
</dbReference>
<evidence type="ECO:0000256" key="1">
    <source>
        <dbReference type="ARBA" id="ARBA00007409"/>
    </source>
</evidence>
<reference evidence="3" key="1">
    <citation type="journal article" date="2022" name="G3 (Bethesda)">
        <title>High quality genome of the basidiomycete yeast Dioszegia hungarica PDD-24b-2 isolated from cloud water.</title>
        <authorList>
            <person name="Jarrige D."/>
            <person name="Haridas S."/>
            <person name="Bleykasten-Grosshans C."/>
            <person name="Joly M."/>
            <person name="Nadalig T."/>
            <person name="Sancelme M."/>
            <person name="Vuilleumier S."/>
            <person name="Grigoriev I.V."/>
            <person name="Amato P."/>
            <person name="Bringel F."/>
        </authorList>
    </citation>
    <scope>NUCLEOTIDE SEQUENCE</scope>
    <source>
        <strain evidence="3">PDD-24b-2</strain>
    </source>
</reference>
<feature type="domain" description="GST N-terminal" evidence="2">
    <location>
        <begin position="9"/>
        <end position="80"/>
    </location>
</feature>
<dbReference type="EMBL" id="JAKWFO010000005">
    <property type="protein sequence ID" value="KAI9635365.1"/>
    <property type="molecule type" value="Genomic_DNA"/>
</dbReference>
<dbReference type="SUPFAM" id="SSF47616">
    <property type="entry name" value="GST C-terminal domain-like"/>
    <property type="match status" value="1"/>
</dbReference>
<sequence length="246" mass="27438">MAPEIIFHHLNLSRSTRIFWVLEELGLDYTVKVHYRTAAGRAPDALKKIISLGSAPVVELDGEVLHESAYIISRLLELQSSSEVETKPSNDSRYWAEFAEGTLMVWMQAGTIIRGSTRGFSGAALAGEEDAKSREALATYAGWVQSAMISPASQTHLDYMDGYLAKHSYFSGTDQPGLGDFMFLFPLFTIIPQAIEQGDAVTETARGKLRIGDNLRNWWKRVEARPALQKALKRQQDEEESGKSRL</sequence>
<dbReference type="Proteomes" id="UP001164286">
    <property type="component" value="Unassembled WGS sequence"/>
</dbReference>
<dbReference type="InterPro" id="IPR036249">
    <property type="entry name" value="Thioredoxin-like_sf"/>
</dbReference>
<dbReference type="Gene3D" id="3.40.30.10">
    <property type="entry name" value="Glutaredoxin"/>
    <property type="match status" value="1"/>
</dbReference>
<dbReference type="SUPFAM" id="SSF52833">
    <property type="entry name" value="Thioredoxin-like"/>
    <property type="match status" value="1"/>
</dbReference>
<dbReference type="InterPro" id="IPR036282">
    <property type="entry name" value="Glutathione-S-Trfase_C_sf"/>
</dbReference>
<proteinExistence type="inferred from homology"/>
<evidence type="ECO:0000313" key="3">
    <source>
        <dbReference type="EMBL" id="KAI9635365.1"/>
    </source>
</evidence>
<dbReference type="Gene3D" id="1.20.1050.10">
    <property type="match status" value="1"/>
</dbReference>
<dbReference type="Pfam" id="PF13417">
    <property type="entry name" value="GST_N_3"/>
    <property type="match status" value="1"/>
</dbReference>
<dbReference type="AlphaFoldDB" id="A0AA38H705"/>
<evidence type="ECO:0000259" key="2">
    <source>
        <dbReference type="Pfam" id="PF13417"/>
    </source>
</evidence>
<dbReference type="PANTHER" id="PTHR44051">
    <property type="entry name" value="GLUTATHIONE S-TRANSFERASE-RELATED"/>
    <property type="match status" value="1"/>
</dbReference>
<name>A0AA38H705_9TREE</name>
<comment type="similarity">
    <text evidence="1">Belongs to the GST superfamily.</text>
</comment>
<keyword evidence="4" id="KW-1185">Reference proteome</keyword>
<dbReference type="CDD" id="cd03046">
    <property type="entry name" value="GST_N_GTT1_like"/>
    <property type="match status" value="1"/>
</dbReference>
<protein>
    <recommendedName>
        <fullName evidence="2">GST N-terminal domain-containing protein</fullName>
    </recommendedName>
</protein>
<dbReference type="PANTHER" id="PTHR44051:SF9">
    <property type="entry name" value="GLUTATHIONE S-TRANSFERASE 1"/>
    <property type="match status" value="1"/>
</dbReference>
<accession>A0AA38H705</accession>
<dbReference type="GeneID" id="77731950"/>
<comment type="caution">
    <text evidence="3">The sequence shown here is derived from an EMBL/GenBank/DDBJ whole genome shotgun (WGS) entry which is preliminary data.</text>
</comment>
<dbReference type="RefSeq" id="XP_052945142.1">
    <property type="nucleotide sequence ID" value="XM_053092745.1"/>
</dbReference>
<organism evidence="3 4">
    <name type="scientific">Dioszegia hungarica</name>
    <dbReference type="NCBI Taxonomy" id="4972"/>
    <lineage>
        <taxon>Eukaryota</taxon>
        <taxon>Fungi</taxon>
        <taxon>Dikarya</taxon>
        <taxon>Basidiomycota</taxon>
        <taxon>Agaricomycotina</taxon>
        <taxon>Tremellomycetes</taxon>
        <taxon>Tremellales</taxon>
        <taxon>Bulleribasidiaceae</taxon>
        <taxon>Dioszegia</taxon>
    </lineage>
</organism>
<gene>
    <name evidence="3" type="ORF">MKK02DRAFT_44052</name>
</gene>